<dbReference type="InterPro" id="IPR018490">
    <property type="entry name" value="cNMP-bd_dom_sf"/>
</dbReference>
<proteinExistence type="predicted"/>
<accession>A0A081P2Y5</accession>
<feature type="domain" description="Cyclic nucleotide-binding" evidence="2">
    <location>
        <begin position="27"/>
        <end position="123"/>
    </location>
</feature>
<sequence>MWSNYINPMIMKIGQMTKRQKKVEHMDFKEIVNAAPEQIRKEFRYRTHKKGSLILRPHEENHYLYILTAGQAEVYRQSYAGAMLSVYIYDAYSCFGEIEIFNDQIKTLGVIAKQNCETIALHKTKVYEWMTLDFDFNLYLVKQLASKLMLSTDTAAKLSLLTLKDRILFSVLNHYKIGDLDNLTKQVLSSEVCAPIRSLNRSIAQCIHEGLIHYKNKKFSIASIEKIEKYLEEFMLT</sequence>
<dbReference type="InterPro" id="IPR000595">
    <property type="entry name" value="cNMP-bd_dom"/>
</dbReference>
<keyword evidence="4" id="KW-1185">Reference proteome</keyword>
<evidence type="ECO:0000313" key="4">
    <source>
        <dbReference type="Proteomes" id="UP000028123"/>
    </source>
</evidence>
<evidence type="ECO:0000259" key="2">
    <source>
        <dbReference type="PROSITE" id="PS50042"/>
    </source>
</evidence>
<evidence type="ECO:0000256" key="1">
    <source>
        <dbReference type="ARBA" id="ARBA00023159"/>
    </source>
</evidence>
<evidence type="ECO:0000313" key="3">
    <source>
        <dbReference type="EMBL" id="KEQ25058.1"/>
    </source>
</evidence>
<gene>
    <name evidence="3" type="ORF">ET33_05020</name>
</gene>
<protein>
    <submittedName>
        <fullName evidence="3">Crp/Fnr family transcriptional regulator</fullName>
    </submittedName>
</protein>
<reference evidence="3 4" key="1">
    <citation type="submission" date="2014-06" db="EMBL/GenBank/DDBJ databases">
        <title>Draft genome sequence of Paenibacillus sp. MSt1.</title>
        <authorList>
            <person name="Aw Y.K."/>
            <person name="Ong K.S."/>
            <person name="Gan H.M."/>
            <person name="Lee S.M."/>
        </authorList>
    </citation>
    <scope>NUCLEOTIDE SEQUENCE [LARGE SCALE GENOMIC DNA]</scope>
    <source>
        <strain evidence="3 4">MSt1</strain>
    </source>
</reference>
<name>A0A081P2Y5_9BACL</name>
<dbReference type="InterPro" id="IPR014710">
    <property type="entry name" value="RmlC-like_jellyroll"/>
</dbReference>
<dbReference type="CDD" id="cd00038">
    <property type="entry name" value="CAP_ED"/>
    <property type="match status" value="1"/>
</dbReference>
<dbReference type="Proteomes" id="UP000028123">
    <property type="component" value="Unassembled WGS sequence"/>
</dbReference>
<dbReference type="PROSITE" id="PS50042">
    <property type="entry name" value="CNMP_BINDING_3"/>
    <property type="match status" value="1"/>
</dbReference>
<dbReference type="eggNOG" id="COG0664">
    <property type="taxonomic scope" value="Bacteria"/>
</dbReference>
<dbReference type="AlphaFoldDB" id="A0A081P2Y5"/>
<dbReference type="Gene3D" id="2.60.120.10">
    <property type="entry name" value="Jelly Rolls"/>
    <property type="match status" value="1"/>
</dbReference>
<organism evidence="3 4">
    <name type="scientific">Paenibacillus tyrfis</name>
    <dbReference type="NCBI Taxonomy" id="1501230"/>
    <lineage>
        <taxon>Bacteria</taxon>
        <taxon>Bacillati</taxon>
        <taxon>Bacillota</taxon>
        <taxon>Bacilli</taxon>
        <taxon>Bacillales</taxon>
        <taxon>Paenibacillaceae</taxon>
        <taxon>Paenibacillus</taxon>
    </lineage>
</organism>
<keyword evidence="1" id="KW-0010">Activator</keyword>
<dbReference type="EMBL" id="JNVM01000012">
    <property type="protein sequence ID" value="KEQ25058.1"/>
    <property type="molecule type" value="Genomic_DNA"/>
</dbReference>
<comment type="caution">
    <text evidence="3">The sequence shown here is derived from an EMBL/GenBank/DDBJ whole genome shotgun (WGS) entry which is preliminary data.</text>
</comment>
<dbReference type="SUPFAM" id="SSF51206">
    <property type="entry name" value="cAMP-binding domain-like"/>
    <property type="match status" value="1"/>
</dbReference>
<dbReference type="Pfam" id="PF00027">
    <property type="entry name" value="cNMP_binding"/>
    <property type="match status" value="1"/>
</dbReference>